<name>A0A2G5BEC8_COERN</name>
<dbReference type="EMBL" id="KZ303495">
    <property type="protein sequence ID" value="PIA17365.1"/>
    <property type="molecule type" value="Genomic_DNA"/>
</dbReference>
<dbReference type="OrthoDB" id="4349954at2759"/>
<dbReference type="AlphaFoldDB" id="A0A2G5BEC8"/>
<keyword evidence="2" id="KW-1185">Reference proteome</keyword>
<accession>A0A2G5BEC8</accession>
<feature type="non-terminal residue" evidence="1">
    <location>
        <position position="210"/>
    </location>
</feature>
<protein>
    <recommendedName>
        <fullName evidence="3">Cleavage/polyadenylation specificity factor A subunit N-terminal domain-containing protein</fullName>
    </recommendedName>
</protein>
<evidence type="ECO:0008006" key="3">
    <source>
        <dbReference type="Google" id="ProtNLM"/>
    </source>
</evidence>
<evidence type="ECO:0000313" key="2">
    <source>
        <dbReference type="Proteomes" id="UP000242474"/>
    </source>
</evidence>
<reference evidence="1 2" key="1">
    <citation type="journal article" date="2015" name="Genome Biol. Evol.">
        <title>Phylogenomic analyses indicate that early fungi evolved digesting cell walls of algal ancestors of land plants.</title>
        <authorList>
            <person name="Chang Y."/>
            <person name="Wang S."/>
            <person name="Sekimoto S."/>
            <person name="Aerts A.L."/>
            <person name="Choi C."/>
            <person name="Clum A."/>
            <person name="LaButti K.M."/>
            <person name="Lindquist E.A."/>
            <person name="Yee Ngan C."/>
            <person name="Ohm R.A."/>
            <person name="Salamov A.A."/>
            <person name="Grigoriev I.V."/>
            <person name="Spatafora J.W."/>
            <person name="Berbee M.L."/>
        </authorList>
    </citation>
    <scope>NUCLEOTIDE SEQUENCE [LARGE SCALE GENOMIC DNA]</scope>
    <source>
        <strain evidence="1 2">NRRL 1564</strain>
    </source>
</reference>
<evidence type="ECO:0000313" key="1">
    <source>
        <dbReference type="EMBL" id="PIA17365.1"/>
    </source>
</evidence>
<gene>
    <name evidence="1" type="ORF">COEREDRAFT_80685</name>
</gene>
<organism evidence="1 2">
    <name type="scientific">Coemansia reversa (strain ATCC 12441 / NRRL 1564)</name>
    <dbReference type="NCBI Taxonomy" id="763665"/>
    <lineage>
        <taxon>Eukaryota</taxon>
        <taxon>Fungi</taxon>
        <taxon>Fungi incertae sedis</taxon>
        <taxon>Zoopagomycota</taxon>
        <taxon>Kickxellomycotina</taxon>
        <taxon>Kickxellomycetes</taxon>
        <taxon>Kickxellales</taxon>
        <taxon>Kickxellaceae</taxon>
        <taxon>Coemansia</taxon>
    </lineage>
</organism>
<dbReference type="Proteomes" id="UP000242474">
    <property type="component" value="Unassembled WGS sequence"/>
</dbReference>
<proteinExistence type="predicted"/>
<sequence length="210" mass="22644">MSPSMRSYLDSRQVADWMDGDIRLALVAVRGTESDGTHTYYLSLFTVDGKAASMGEVGTTQISPRHLETQPLACAFDADTGTLAILTEAGVYMHFALLPGSSALDDAIVLEHTKSVELRGFVPCTAEGTQDSPLARNLLTQSQLSMAALTERYVAIAGTHSVVSHASTGPYESVLTIWDLQYGCLHVEKSLGVAPTWLQGTSKRELLPRL</sequence>